<feature type="chain" id="PRO_5025456268" description="G-protein coupled receptors family 3 profile domain-containing protein" evidence="13">
    <location>
        <begin position="23"/>
        <end position="886"/>
    </location>
</feature>
<dbReference type="Proteomes" id="UP000005207">
    <property type="component" value="Linkage group LG14"/>
</dbReference>
<comment type="subcellular location">
    <subcellularLocation>
        <location evidence="1">Cell membrane</location>
        <topology evidence="1">Multi-pass membrane protein</topology>
    </subcellularLocation>
</comment>
<feature type="transmembrane region" description="Helical" evidence="12">
    <location>
        <begin position="724"/>
        <end position="742"/>
    </location>
</feature>
<evidence type="ECO:0000256" key="11">
    <source>
        <dbReference type="ARBA" id="ARBA00023224"/>
    </source>
</evidence>
<gene>
    <name evidence="15" type="primary">LOC100706417</name>
</gene>
<keyword evidence="10" id="KW-0325">Glycoprotein</keyword>
<feature type="transmembrane region" description="Helical" evidence="12">
    <location>
        <begin position="804"/>
        <end position="824"/>
    </location>
</feature>
<evidence type="ECO:0000256" key="9">
    <source>
        <dbReference type="ARBA" id="ARBA00023170"/>
    </source>
</evidence>
<dbReference type="InterPro" id="IPR017978">
    <property type="entry name" value="GPCR_3_C"/>
</dbReference>
<dbReference type="InterPro" id="IPR001828">
    <property type="entry name" value="ANF_lig-bd_rcpt"/>
</dbReference>
<dbReference type="CDD" id="cd15283">
    <property type="entry name" value="7tmC_V2R_pheromone"/>
    <property type="match status" value="1"/>
</dbReference>
<dbReference type="PANTHER" id="PTHR24061:SF418">
    <property type="entry name" value="C-FAMILY ODORANT RECEPTOR OLFCQ19-RELATED"/>
    <property type="match status" value="1"/>
</dbReference>
<evidence type="ECO:0000256" key="3">
    <source>
        <dbReference type="ARBA" id="ARBA00022475"/>
    </source>
</evidence>
<reference evidence="16" key="1">
    <citation type="submission" date="2012-01" db="EMBL/GenBank/DDBJ databases">
        <title>The Genome Sequence of Oreochromis niloticus (Nile Tilapia).</title>
        <authorList>
            <consortium name="Broad Institute Genome Assembly Team"/>
            <consortium name="Broad Institute Sequencing Platform"/>
            <person name="Di Palma F."/>
            <person name="Johnson J."/>
            <person name="Lander E.S."/>
            <person name="Lindblad-Toh K."/>
        </authorList>
    </citation>
    <scope>NUCLEOTIDE SEQUENCE [LARGE SCALE GENOMIC DNA]</scope>
</reference>
<dbReference type="Gene3D" id="3.40.50.2300">
    <property type="match status" value="2"/>
</dbReference>
<feature type="transmembrane region" description="Helical" evidence="12">
    <location>
        <begin position="836"/>
        <end position="859"/>
    </location>
</feature>
<keyword evidence="16" id="KW-1185">Reference proteome</keyword>
<evidence type="ECO:0000256" key="1">
    <source>
        <dbReference type="ARBA" id="ARBA00004651"/>
    </source>
</evidence>
<dbReference type="Ensembl" id="ENSONIT00000042897.1">
    <property type="protein sequence ID" value="ENSONIP00000075971.1"/>
    <property type="gene ID" value="ENSONIG00000043201.1"/>
</dbReference>
<dbReference type="InterPro" id="IPR004073">
    <property type="entry name" value="GPCR_3_vmron_rcpt_2"/>
</dbReference>
<dbReference type="PANTHER" id="PTHR24061">
    <property type="entry name" value="CALCIUM-SENSING RECEPTOR-RELATED"/>
    <property type="match status" value="1"/>
</dbReference>
<keyword evidence="6 12" id="KW-1133">Transmembrane helix</keyword>
<feature type="transmembrane region" description="Helical" evidence="12">
    <location>
        <begin position="645"/>
        <end position="667"/>
    </location>
</feature>
<evidence type="ECO:0000256" key="12">
    <source>
        <dbReference type="SAM" id="Phobius"/>
    </source>
</evidence>
<organism evidence="15 16">
    <name type="scientific">Oreochromis niloticus</name>
    <name type="common">Nile tilapia</name>
    <name type="synonym">Tilapia nilotica</name>
    <dbReference type="NCBI Taxonomy" id="8128"/>
    <lineage>
        <taxon>Eukaryota</taxon>
        <taxon>Metazoa</taxon>
        <taxon>Chordata</taxon>
        <taxon>Craniata</taxon>
        <taxon>Vertebrata</taxon>
        <taxon>Euteleostomi</taxon>
        <taxon>Actinopterygii</taxon>
        <taxon>Neopterygii</taxon>
        <taxon>Teleostei</taxon>
        <taxon>Neoteleostei</taxon>
        <taxon>Acanthomorphata</taxon>
        <taxon>Ovalentaria</taxon>
        <taxon>Cichlomorphae</taxon>
        <taxon>Cichliformes</taxon>
        <taxon>Cichlidae</taxon>
        <taxon>African cichlids</taxon>
        <taxon>Pseudocrenilabrinae</taxon>
        <taxon>Oreochromini</taxon>
        <taxon>Oreochromis</taxon>
    </lineage>
</organism>
<dbReference type="FunFam" id="3.40.50.2300:FF:000067">
    <property type="entry name" value="Olfactory receptor C family, h1"/>
    <property type="match status" value="1"/>
</dbReference>
<dbReference type="InterPro" id="IPR038550">
    <property type="entry name" value="GPCR_3_9-Cys_sf"/>
</dbReference>
<dbReference type="FunFam" id="2.10.50.30:FF:000002">
    <property type="entry name" value="Vomeronasal 2 receptor, h1"/>
    <property type="match status" value="1"/>
</dbReference>
<dbReference type="CDD" id="cd06364">
    <property type="entry name" value="PBP1_CaSR"/>
    <property type="match status" value="1"/>
</dbReference>
<dbReference type="SUPFAM" id="SSF53822">
    <property type="entry name" value="Periplasmic binding protein-like I"/>
    <property type="match status" value="1"/>
</dbReference>
<keyword evidence="8 12" id="KW-0472">Membrane</keyword>
<dbReference type="Pfam" id="PF01094">
    <property type="entry name" value="ANF_receptor"/>
    <property type="match status" value="1"/>
</dbReference>
<dbReference type="OMA" id="NIMHKSG"/>
<evidence type="ECO:0000256" key="5">
    <source>
        <dbReference type="ARBA" id="ARBA00022729"/>
    </source>
</evidence>
<feature type="domain" description="G-protein coupled receptors family 3 profile" evidence="14">
    <location>
        <begin position="609"/>
        <end position="874"/>
    </location>
</feature>
<proteinExistence type="inferred from homology"/>
<dbReference type="InterPro" id="IPR028082">
    <property type="entry name" value="Peripla_BP_I"/>
</dbReference>
<evidence type="ECO:0000256" key="7">
    <source>
        <dbReference type="ARBA" id="ARBA00023040"/>
    </source>
</evidence>
<evidence type="ECO:0000256" key="2">
    <source>
        <dbReference type="ARBA" id="ARBA00007242"/>
    </source>
</evidence>
<protein>
    <recommendedName>
        <fullName evidence="14">G-protein coupled receptors family 3 profile domain-containing protein</fullName>
    </recommendedName>
</protein>
<evidence type="ECO:0000256" key="4">
    <source>
        <dbReference type="ARBA" id="ARBA00022692"/>
    </source>
</evidence>
<name>A0A669ETC6_ORENI</name>
<evidence type="ECO:0000256" key="8">
    <source>
        <dbReference type="ARBA" id="ARBA00023136"/>
    </source>
</evidence>
<dbReference type="InterPro" id="IPR000337">
    <property type="entry name" value="GPCR_3"/>
</dbReference>
<feature type="transmembrane region" description="Helical" evidence="12">
    <location>
        <begin position="679"/>
        <end position="703"/>
    </location>
</feature>
<dbReference type="PRINTS" id="PR01535">
    <property type="entry name" value="VOMERONASL2R"/>
</dbReference>
<dbReference type="GeneTree" id="ENSGT00940000162782"/>
<dbReference type="PROSITE" id="PS50259">
    <property type="entry name" value="G_PROTEIN_RECEP_F3_4"/>
    <property type="match status" value="1"/>
</dbReference>
<dbReference type="FunFam" id="3.40.50.2300:FF:000016">
    <property type="entry name" value="Taste 1 receptor member 2"/>
    <property type="match status" value="1"/>
</dbReference>
<dbReference type="PRINTS" id="PR00248">
    <property type="entry name" value="GPCRMGR"/>
</dbReference>
<sequence>MSSFLPSYLLLFILLYSYFCYAMSSSVFTSSCQLQGQFHLNIMHKTGDVILGGLFPVHFFSSVPDLSFASEPQQPSCHGFYVQGFRQAQTMAFAIDEINNNSSLLPNVTVGYTLYDNCAELGIGFRGALSLASGQEEQIILHNTCVGKPPVLAIVGETSSTRSIAISSILGLYRVPMVSYFATCSCLSDRQKYPSFFRTIPSDAFQVRAMIQILKHFGWTWAGLLITDDDYGLHAARSLQSELSLSGEGCLAYVEVLPWDKDTDELRRIVDVMKQSTARVVIAFVHLSHMINLMEEVAKQNVTGLQWLASEGWTATGAVLQTPKFMPYLGGTLGIAIRRGEIPGLREFLLQIRPDLHHNNNYGNSMVRFWEFTFQCRFAPAPAGWVEGGGAICTGKEDLENVNTKFLDVSNLRPEYNVYKAVYALAYALDDMLQCKPRRGPFSGHSCATLQSLEPWQLLYYLERVNFSTPFGDQVSFDENGDVVPIYDVMNWLWLPDGSTKVQNVGEVKRSAFKVEEIILDEDKIFWNFESKKPVRSVCSESCPPGTHMVRKKGEPKCCFDCIPCSEGKITNKRNSLECTSCPEDFWSNPQRDHCVPKKTEFLSYFEPLGICLTAASLLGTFICTVVLGIFIYHRRTPIVRANNSELSFQVLLSLKLCFLCSLLFIGRPRMWTCQLRHAAFGISFVLCVSCILVKTMVVLAVFKVSKPGGGTSLKWFGAMQQRGTVLFLTSIQAAICTAWLVSASPTPHKNTQYQNDKIVYECTVGSTVGFAVLLGYIGMLAVLSFLIAFLVRNLPDSFNEAKLITFGMLIFCAVWVAFVPVYISSPGNYADAVEVFAILASSFGLLITLFGPKCYIILLRPEINTKKAVMGRGAELIPSLCIHTY</sequence>
<dbReference type="Gene3D" id="2.10.50.30">
    <property type="entry name" value="GPCR, family 3, nine cysteines domain"/>
    <property type="match status" value="1"/>
</dbReference>
<keyword evidence="4 12" id="KW-0812">Transmembrane</keyword>
<keyword evidence="3" id="KW-1003">Cell membrane</keyword>
<comment type="similarity">
    <text evidence="2">Belongs to the G-protein coupled receptor 3 family.</text>
</comment>
<evidence type="ECO:0000259" key="14">
    <source>
        <dbReference type="PROSITE" id="PS50259"/>
    </source>
</evidence>
<keyword evidence="9" id="KW-0675">Receptor</keyword>
<dbReference type="InParanoid" id="A0A669ETC6"/>
<dbReference type="InterPro" id="IPR011500">
    <property type="entry name" value="GPCR_3_9-Cys_dom"/>
</dbReference>
<dbReference type="GO" id="GO:0005886">
    <property type="term" value="C:plasma membrane"/>
    <property type="evidence" value="ECO:0007669"/>
    <property type="project" value="UniProtKB-SubCell"/>
</dbReference>
<keyword evidence="7" id="KW-0297">G-protein coupled receptor</keyword>
<evidence type="ECO:0000256" key="13">
    <source>
        <dbReference type="SAM" id="SignalP"/>
    </source>
</evidence>
<evidence type="ECO:0000256" key="10">
    <source>
        <dbReference type="ARBA" id="ARBA00023180"/>
    </source>
</evidence>
<keyword evidence="5 13" id="KW-0732">Signal</keyword>
<feature type="transmembrane region" description="Helical" evidence="12">
    <location>
        <begin position="608"/>
        <end position="633"/>
    </location>
</feature>
<dbReference type="AlphaFoldDB" id="A0A669ETC6"/>
<feature type="signal peptide" evidence="13">
    <location>
        <begin position="1"/>
        <end position="22"/>
    </location>
</feature>
<dbReference type="Pfam" id="PF00003">
    <property type="entry name" value="7tm_3"/>
    <property type="match status" value="1"/>
</dbReference>
<evidence type="ECO:0000256" key="6">
    <source>
        <dbReference type="ARBA" id="ARBA00022989"/>
    </source>
</evidence>
<evidence type="ECO:0000313" key="16">
    <source>
        <dbReference type="Proteomes" id="UP000005207"/>
    </source>
</evidence>
<keyword evidence="11" id="KW-0807">Transducer</keyword>
<dbReference type="Pfam" id="PF07562">
    <property type="entry name" value="NCD3G"/>
    <property type="match status" value="1"/>
</dbReference>
<dbReference type="InterPro" id="IPR000068">
    <property type="entry name" value="GPCR_3_Ca_sens_rcpt-rel"/>
</dbReference>
<accession>A0A669ETC6</accession>
<dbReference type="GO" id="GO:0004930">
    <property type="term" value="F:G protein-coupled receptor activity"/>
    <property type="evidence" value="ECO:0007669"/>
    <property type="project" value="UniProtKB-KW"/>
</dbReference>
<reference evidence="15" key="3">
    <citation type="submission" date="2025-09" db="UniProtKB">
        <authorList>
            <consortium name="Ensembl"/>
        </authorList>
    </citation>
    <scope>IDENTIFICATION</scope>
</reference>
<reference evidence="15" key="2">
    <citation type="submission" date="2025-08" db="UniProtKB">
        <authorList>
            <consortium name="Ensembl"/>
        </authorList>
    </citation>
    <scope>IDENTIFICATION</scope>
</reference>
<dbReference type="FunCoup" id="A0A669ETC6">
    <property type="interactions" value="14"/>
</dbReference>
<evidence type="ECO:0000313" key="15">
    <source>
        <dbReference type="Ensembl" id="ENSONIP00000075971.1"/>
    </source>
</evidence>
<feature type="transmembrane region" description="Helical" evidence="12">
    <location>
        <begin position="769"/>
        <end position="792"/>
    </location>
</feature>